<dbReference type="Pfam" id="PF13649">
    <property type="entry name" value="Methyltransf_25"/>
    <property type="match status" value="1"/>
</dbReference>
<dbReference type="PANTHER" id="PTHR42912">
    <property type="entry name" value="METHYLTRANSFERASE"/>
    <property type="match status" value="1"/>
</dbReference>
<name>A0ABW3FM59_9PSEU</name>
<dbReference type="PANTHER" id="PTHR42912:SF80">
    <property type="entry name" value="METHYLTRANSFERASE DOMAIN-CONTAINING PROTEIN"/>
    <property type="match status" value="1"/>
</dbReference>
<dbReference type="Gene3D" id="3.40.50.150">
    <property type="entry name" value="Vaccinia Virus protein VP39"/>
    <property type="match status" value="1"/>
</dbReference>
<keyword evidence="3" id="KW-1185">Reference proteome</keyword>
<protein>
    <submittedName>
        <fullName evidence="2">Class I SAM-dependent methyltransferase</fullName>
        <ecNumber evidence="2">2.1.1.222</ecNumber>
        <ecNumber evidence="2">2.1.1.64</ecNumber>
    </submittedName>
</protein>
<gene>
    <name evidence="2" type="ORF">ACFQ16_02425</name>
</gene>
<dbReference type="GO" id="GO:0061542">
    <property type="term" value="F:3-demethylubiquinol 3-O-methyltransferase activity"/>
    <property type="evidence" value="ECO:0007669"/>
    <property type="project" value="UniProtKB-EC"/>
</dbReference>
<dbReference type="GO" id="GO:0032259">
    <property type="term" value="P:methylation"/>
    <property type="evidence" value="ECO:0007669"/>
    <property type="project" value="UniProtKB-KW"/>
</dbReference>
<keyword evidence="2" id="KW-0808">Transferase</keyword>
<accession>A0ABW3FM59</accession>
<dbReference type="EC" id="2.1.1.222" evidence="2"/>
<dbReference type="CDD" id="cd02440">
    <property type="entry name" value="AdoMet_MTases"/>
    <property type="match status" value="1"/>
</dbReference>
<dbReference type="InterPro" id="IPR029063">
    <property type="entry name" value="SAM-dependent_MTases_sf"/>
</dbReference>
<evidence type="ECO:0000313" key="3">
    <source>
        <dbReference type="Proteomes" id="UP001597018"/>
    </source>
</evidence>
<evidence type="ECO:0000259" key="1">
    <source>
        <dbReference type="Pfam" id="PF13649"/>
    </source>
</evidence>
<keyword evidence="2" id="KW-0489">Methyltransferase</keyword>
<organism evidence="2 3">
    <name type="scientific">Saccharopolyspora rosea</name>
    <dbReference type="NCBI Taxonomy" id="524884"/>
    <lineage>
        <taxon>Bacteria</taxon>
        <taxon>Bacillati</taxon>
        <taxon>Actinomycetota</taxon>
        <taxon>Actinomycetes</taxon>
        <taxon>Pseudonocardiales</taxon>
        <taxon>Pseudonocardiaceae</taxon>
        <taxon>Saccharopolyspora</taxon>
    </lineage>
</organism>
<dbReference type="Proteomes" id="UP001597018">
    <property type="component" value="Unassembled WGS sequence"/>
</dbReference>
<sequence>MEDAEYFSIVEGTHAVQNPTSPEKLRLVAEYLGLRRGGRLLDIGSGRGWWTVHAATEGCDVTGLEINEYFAAAARRRAAEAGVAERHRIVLGPAAEFAAEPDGYDFATCLGASFALDGYRPTLEHLARTVRPGGRIAVGELHTADGTTSPELPSLTELAHVAAEFDLDVVGVVSADTDDWDRYESRQWLNAREWFDRNPDHPRRHEVLATSRAHRESYLRDERGQLGWSVLVAVVNRGG</sequence>
<evidence type="ECO:0000313" key="2">
    <source>
        <dbReference type="EMBL" id="MFD0918588.1"/>
    </source>
</evidence>
<reference evidence="3" key="1">
    <citation type="journal article" date="2019" name="Int. J. Syst. Evol. Microbiol.">
        <title>The Global Catalogue of Microorganisms (GCM) 10K type strain sequencing project: providing services to taxonomists for standard genome sequencing and annotation.</title>
        <authorList>
            <consortium name="The Broad Institute Genomics Platform"/>
            <consortium name="The Broad Institute Genome Sequencing Center for Infectious Disease"/>
            <person name="Wu L."/>
            <person name="Ma J."/>
        </authorList>
    </citation>
    <scope>NUCLEOTIDE SEQUENCE [LARGE SCALE GENOMIC DNA]</scope>
    <source>
        <strain evidence="3">CCUG 56401</strain>
    </source>
</reference>
<dbReference type="EMBL" id="JBHTIW010000001">
    <property type="protein sequence ID" value="MFD0918588.1"/>
    <property type="molecule type" value="Genomic_DNA"/>
</dbReference>
<comment type="caution">
    <text evidence="2">The sequence shown here is derived from an EMBL/GenBank/DDBJ whole genome shotgun (WGS) entry which is preliminary data.</text>
</comment>
<dbReference type="EC" id="2.1.1.64" evidence="2"/>
<dbReference type="InterPro" id="IPR041698">
    <property type="entry name" value="Methyltransf_25"/>
</dbReference>
<dbReference type="GO" id="GO:0102208">
    <property type="term" value="F:2-polyprenyl-6-hydroxyphenol methylase activity"/>
    <property type="evidence" value="ECO:0007669"/>
    <property type="project" value="UniProtKB-EC"/>
</dbReference>
<dbReference type="InterPro" id="IPR050508">
    <property type="entry name" value="Methyltransf_Superfamily"/>
</dbReference>
<dbReference type="SUPFAM" id="SSF53335">
    <property type="entry name" value="S-adenosyl-L-methionine-dependent methyltransferases"/>
    <property type="match status" value="1"/>
</dbReference>
<feature type="domain" description="Methyltransferase" evidence="1">
    <location>
        <begin position="41"/>
        <end position="134"/>
    </location>
</feature>
<dbReference type="RefSeq" id="WP_345600953.1">
    <property type="nucleotide sequence ID" value="NZ_BAABLT010000022.1"/>
</dbReference>
<proteinExistence type="predicted"/>